<comment type="caution">
    <text evidence="2">The sequence shown here is derived from an EMBL/GenBank/DDBJ whole genome shotgun (WGS) entry which is preliminary data.</text>
</comment>
<proteinExistence type="predicted"/>
<accession>A0AAE1LCP4</accession>
<reference evidence="2" key="1">
    <citation type="submission" date="2021-07" db="EMBL/GenBank/DDBJ databases">
        <authorList>
            <person name="Catto M.A."/>
            <person name="Jacobson A."/>
            <person name="Kennedy G."/>
            <person name="Labadie P."/>
            <person name="Hunt B.G."/>
            <person name="Srinivasan R."/>
        </authorList>
    </citation>
    <scope>NUCLEOTIDE SEQUENCE</scope>
    <source>
        <strain evidence="2">PL_HMW_Pooled</strain>
        <tissue evidence="2">Head</tissue>
    </source>
</reference>
<evidence type="ECO:0000313" key="2">
    <source>
        <dbReference type="EMBL" id="KAK3913894.1"/>
    </source>
</evidence>
<protein>
    <submittedName>
        <fullName evidence="2">UvrABC system protein B</fullName>
    </submittedName>
</protein>
<dbReference type="Proteomes" id="UP001219518">
    <property type="component" value="Unassembled WGS sequence"/>
</dbReference>
<dbReference type="AlphaFoldDB" id="A0AAE1LCP4"/>
<name>A0AAE1LCP4_9NEOP</name>
<dbReference type="EMBL" id="JAHWGI010000341">
    <property type="protein sequence ID" value="KAK3913894.1"/>
    <property type="molecule type" value="Genomic_DNA"/>
</dbReference>
<feature type="region of interest" description="Disordered" evidence="1">
    <location>
        <begin position="1"/>
        <end position="29"/>
    </location>
</feature>
<keyword evidence="3" id="KW-1185">Reference proteome</keyword>
<gene>
    <name evidence="2" type="ORF">KUF71_023312</name>
</gene>
<reference evidence="2" key="2">
    <citation type="journal article" date="2023" name="BMC Genomics">
        <title>Pest status, molecular evolution, and epigenetic factors derived from the genome assembly of Frankliniella fusca, a thysanopteran phytovirus vector.</title>
        <authorList>
            <person name="Catto M.A."/>
            <person name="Labadie P.E."/>
            <person name="Jacobson A.L."/>
            <person name="Kennedy G.G."/>
            <person name="Srinivasan R."/>
            <person name="Hunt B.G."/>
        </authorList>
    </citation>
    <scope>NUCLEOTIDE SEQUENCE</scope>
    <source>
        <strain evidence="2">PL_HMW_Pooled</strain>
    </source>
</reference>
<organism evidence="2 3">
    <name type="scientific">Frankliniella fusca</name>
    <dbReference type="NCBI Taxonomy" id="407009"/>
    <lineage>
        <taxon>Eukaryota</taxon>
        <taxon>Metazoa</taxon>
        <taxon>Ecdysozoa</taxon>
        <taxon>Arthropoda</taxon>
        <taxon>Hexapoda</taxon>
        <taxon>Insecta</taxon>
        <taxon>Pterygota</taxon>
        <taxon>Neoptera</taxon>
        <taxon>Paraneoptera</taxon>
        <taxon>Thysanoptera</taxon>
        <taxon>Terebrantia</taxon>
        <taxon>Thripoidea</taxon>
        <taxon>Thripidae</taxon>
        <taxon>Frankliniella</taxon>
    </lineage>
</organism>
<feature type="compositionally biased region" description="Polar residues" evidence="1">
    <location>
        <begin position="1"/>
        <end position="21"/>
    </location>
</feature>
<sequence>MTAPRSTTRLKTRASSSAQRPSSLRHSSGTSTSWLAACRRCTLSTRNVVYRHRPPMPTIRSRPPSSPARSSPQGMASSDVPMMACKFTSKTNESCVTCKRVTSIGHFCNVTSLIAANATAHRRGATGSPAWPVSPLKTILKLSAAFRYKEISNYSRVDAKLSEKMAFPSTCVSWQRRKQTTTTDDDSKNSPETRGIAALNDRAKMTPLVFGWNLFHALDRRKVSNSRMIRRAQPRAGGALRYKCLAAVIDPAGPGSVKGTLARARVDCLFQSVLRWRAGHWSDSKLYLSSP</sequence>
<evidence type="ECO:0000256" key="1">
    <source>
        <dbReference type="SAM" id="MobiDB-lite"/>
    </source>
</evidence>
<feature type="compositionally biased region" description="Low complexity" evidence="1">
    <location>
        <begin position="58"/>
        <end position="72"/>
    </location>
</feature>
<evidence type="ECO:0000313" key="3">
    <source>
        <dbReference type="Proteomes" id="UP001219518"/>
    </source>
</evidence>
<feature type="region of interest" description="Disordered" evidence="1">
    <location>
        <begin position="51"/>
        <end position="77"/>
    </location>
</feature>